<dbReference type="InterPro" id="IPR026906">
    <property type="entry name" value="LRR_5"/>
</dbReference>
<organism evidence="1 2">
    <name type="scientific">Butyricicoccus intestinisimiae</name>
    <dbReference type="NCBI Taxonomy" id="2841509"/>
    <lineage>
        <taxon>Bacteria</taxon>
        <taxon>Bacillati</taxon>
        <taxon>Bacillota</taxon>
        <taxon>Clostridia</taxon>
        <taxon>Eubacteriales</taxon>
        <taxon>Butyricicoccaceae</taxon>
        <taxon>Butyricicoccus</taxon>
    </lineage>
</organism>
<name>A0ABS6ERN7_9FIRM</name>
<comment type="caution">
    <text evidence="1">The sequence shown here is derived from an EMBL/GenBank/DDBJ whole genome shotgun (WGS) entry which is preliminary data.</text>
</comment>
<dbReference type="Proteomes" id="UP000783588">
    <property type="component" value="Unassembled WGS sequence"/>
</dbReference>
<keyword evidence="2" id="KW-1185">Reference proteome</keyword>
<protein>
    <submittedName>
        <fullName evidence="1">Leucine-rich repeat domain-containing protein</fullName>
    </submittedName>
</protein>
<proteinExistence type="predicted"/>
<evidence type="ECO:0000313" key="2">
    <source>
        <dbReference type="Proteomes" id="UP000783588"/>
    </source>
</evidence>
<reference evidence="1 2" key="1">
    <citation type="submission" date="2021-06" db="EMBL/GenBank/DDBJ databases">
        <authorList>
            <person name="Sun Q."/>
            <person name="Li D."/>
        </authorList>
    </citation>
    <scope>NUCLEOTIDE SEQUENCE [LARGE SCALE GENOMIC DNA]</scope>
    <source>
        <strain evidence="1 2">MSJd-7</strain>
    </source>
</reference>
<sequence length="286" mass="32706">MEQLLFEQTARGAVLKKYIGHAAHVTVPAQAHGKPVVEIADYAFANHEQLQRVSLPACVEDIGNHVFYNCHALEQLHLAHGLRSVGDGAFKNCRNLHAISVNGLTWLKSLVTDFTNEITLTIHERGETITLLFPAYDYAFQEIIPPREFRSVTYGSGSFYRMCVTRKGIDFREYDKTFSRAVREDAPETAQDIAFYRLLYPYRLLPDAREQYISYLTKQADAVISRLLEQRNLPRLQLMLDEELLSESVVSYAIGKASELDEPEAVSLMMDYRLKHFGKKKNRFAL</sequence>
<dbReference type="RefSeq" id="WP_216469113.1">
    <property type="nucleotide sequence ID" value="NZ_JAHLQI010000001.1"/>
</dbReference>
<evidence type="ECO:0000313" key="1">
    <source>
        <dbReference type="EMBL" id="MBU5489520.1"/>
    </source>
</evidence>
<accession>A0ABS6ERN7</accession>
<dbReference type="EMBL" id="JAHLQI010000001">
    <property type="protein sequence ID" value="MBU5489520.1"/>
    <property type="molecule type" value="Genomic_DNA"/>
</dbReference>
<gene>
    <name evidence="1" type="ORF">KQI75_02560</name>
</gene>
<dbReference type="Pfam" id="PF13306">
    <property type="entry name" value="LRR_5"/>
    <property type="match status" value="1"/>
</dbReference>